<keyword evidence="2" id="KW-1185">Reference proteome</keyword>
<dbReference type="RefSeq" id="WP_087937999.1">
    <property type="nucleotide sequence ID" value="NZ_FNAC01000005.1"/>
</dbReference>
<sequence length="544" mass="61785">MNKILVNKSVCLLILFLLIGPKWSVGQELVKEEVSFSIPKTLYFTGEKIWIDASVLQNGKASSSQVVYAELLDRQNQSVYLEKFLLEEGSVFHFLKIPGELVSDHYLLRVYTRISPLLAVENGLKQQFVTVFNPQKPPKVSLDSQARFLEGKTGSSEIRLSKHRLSPGETLTVNLSSAAEIKEVRVALRNPYLEFDSQIPSSKIYDSEVKGELIPELFGHVVHAQVDPRQVDTTKVYFLSVHGVESALYTDRPDRDGALYFDIGGLKHWNFVIAQADQNESLLDFELQSPVVKTQFKSDFEFPELVITADEEAFLQQLLLSSGIQSFYSEKYAQEPVPVVTGFVADRTFMLDDYTRFESVETVIKEYVPMVSVRTRQGKKEFRSINEFGAVFEKNPLMLVDGMPVFDSDQLAAFNPQRFERLDVLARKFFLNEQEYEGVLSFSSYKSDVGGFPLPSNAIFSQYKGIQLPIELKRSIAEMPDSSFGDFRSILYWSADPLRQLPSGQTLEIQTSQVWGAFEVVLLTLSKEGEVHEERKYFTVENNP</sequence>
<gene>
    <name evidence="1" type="ORF">SAMN04488104_1005120</name>
</gene>
<dbReference type="AlphaFoldDB" id="A0A1G6P9T6"/>
<keyword evidence="1" id="KW-0675">Receptor</keyword>
<organism evidence="1 2">
    <name type="scientific">Algoriphagus faecimaris</name>
    <dbReference type="NCBI Taxonomy" id="686796"/>
    <lineage>
        <taxon>Bacteria</taxon>
        <taxon>Pseudomonadati</taxon>
        <taxon>Bacteroidota</taxon>
        <taxon>Cytophagia</taxon>
        <taxon>Cytophagales</taxon>
        <taxon>Cyclobacteriaceae</taxon>
        <taxon>Algoriphagus</taxon>
    </lineage>
</organism>
<name>A0A1G6P9T6_9BACT</name>
<proteinExistence type="predicted"/>
<protein>
    <submittedName>
        <fullName evidence="1">TonB-dependent Receptor Plug Domain</fullName>
    </submittedName>
</protein>
<dbReference type="OrthoDB" id="679547at2"/>
<dbReference type="Proteomes" id="UP000199060">
    <property type="component" value="Unassembled WGS sequence"/>
</dbReference>
<dbReference type="STRING" id="686796.SAMN04488104_1005120"/>
<evidence type="ECO:0000313" key="1">
    <source>
        <dbReference type="EMBL" id="SDC76758.1"/>
    </source>
</evidence>
<accession>A0A1G6P9T6</accession>
<reference evidence="2" key="1">
    <citation type="submission" date="2016-10" db="EMBL/GenBank/DDBJ databases">
        <authorList>
            <person name="Varghese N."/>
            <person name="Submissions S."/>
        </authorList>
    </citation>
    <scope>NUCLEOTIDE SEQUENCE [LARGE SCALE GENOMIC DNA]</scope>
    <source>
        <strain evidence="2">DSM 23095</strain>
    </source>
</reference>
<dbReference type="EMBL" id="FNAC01000005">
    <property type="protein sequence ID" value="SDC76758.1"/>
    <property type="molecule type" value="Genomic_DNA"/>
</dbReference>
<evidence type="ECO:0000313" key="2">
    <source>
        <dbReference type="Proteomes" id="UP000199060"/>
    </source>
</evidence>